<dbReference type="PANTHER" id="PTHR33681">
    <property type="entry name" value="BINDING PROTEIN, PUTATIVE, EXPRESSED-RELATED"/>
    <property type="match status" value="1"/>
</dbReference>
<sequence length="222" mass="24941">MVKSGVASSMASVFAVAFIVLIVQVGLYGAKGQVESGFSQVSLASSDLQIQKPYDVPQSARYSFINGVHKLWVYSTDKPYAPNSSTKPRTEIRILNHDYSSGTWQFEAYGYVPSGTTGVSIMQIFGGSPQATTLMLRVYNGALQYYQAQFVDPNIYNRWFRLNVVHNVDLSKVRVYIDGVQKLSVNGRGGTSHYFKVGVYTQNNPSNYMESRWRDIKIFKRN</sequence>
<feature type="domain" description="Alginate lyase 2" evidence="2">
    <location>
        <begin position="46"/>
        <end position="219"/>
    </location>
</feature>
<feature type="transmembrane region" description="Helical" evidence="1">
    <location>
        <begin position="6"/>
        <end position="30"/>
    </location>
</feature>
<evidence type="ECO:0000313" key="3">
    <source>
        <dbReference type="EMBL" id="KAK9111209.1"/>
    </source>
</evidence>
<dbReference type="Gene3D" id="2.60.120.200">
    <property type="match status" value="1"/>
</dbReference>
<dbReference type="Proteomes" id="UP001419268">
    <property type="component" value="Unassembled WGS sequence"/>
</dbReference>
<dbReference type="AlphaFoldDB" id="A0AAP0I9K9"/>
<dbReference type="EMBL" id="JBBNAG010000008">
    <property type="protein sequence ID" value="KAK9111209.1"/>
    <property type="molecule type" value="Genomic_DNA"/>
</dbReference>
<dbReference type="InterPro" id="IPR014895">
    <property type="entry name" value="Alginate_lyase_2"/>
</dbReference>
<name>A0AAP0I9K9_9MAGN</name>
<comment type="caution">
    <text evidence="3">The sequence shown here is derived from an EMBL/GenBank/DDBJ whole genome shotgun (WGS) entry which is preliminary data.</text>
</comment>
<organism evidence="3 4">
    <name type="scientific">Stephania cephalantha</name>
    <dbReference type="NCBI Taxonomy" id="152367"/>
    <lineage>
        <taxon>Eukaryota</taxon>
        <taxon>Viridiplantae</taxon>
        <taxon>Streptophyta</taxon>
        <taxon>Embryophyta</taxon>
        <taxon>Tracheophyta</taxon>
        <taxon>Spermatophyta</taxon>
        <taxon>Magnoliopsida</taxon>
        <taxon>Ranunculales</taxon>
        <taxon>Menispermaceae</taxon>
        <taxon>Menispermoideae</taxon>
        <taxon>Cissampelideae</taxon>
        <taxon>Stephania</taxon>
    </lineage>
</organism>
<proteinExistence type="predicted"/>
<accession>A0AAP0I9K9</accession>
<gene>
    <name evidence="3" type="ORF">Scep_018728</name>
</gene>
<evidence type="ECO:0000256" key="1">
    <source>
        <dbReference type="SAM" id="Phobius"/>
    </source>
</evidence>
<evidence type="ECO:0000259" key="2">
    <source>
        <dbReference type="Pfam" id="PF08787"/>
    </source>
</evidence>
<keyword evidence="1" id="KW-1133">Transmembrane helix</keyword>
<reference evidence="3 4" key="1">
    <citation type="submission" date="2024-01" db="EMBL/GenBank/DDBJ databases">
        <title>Genome assemblies of Stephania.</title>
        <authorList>
            <person name="Yang L."/>
        </authorList>
    </citation>
    <scope>NUCLEOTIDE SEQUENCE [LARGE SCALE GENOMIC DNA]</scope>
    <source>
        <strain evidence="3">JXDWG</strain>
        <tissue evidence="3">Leaf</tissue>
    </source>
</reference>
<dbReference type="InterPro" id="IPR013320">
    <property type="entry name" value="ConA-like_dom_sf"/>
</dbReference>
<keyword evidence="1" id="KW-0812">Transmembrane</keyword>
<dbReference type="SUPFAM" id="SSF49899">
    <property type="entry name" value="Concanavalin A-like lectins/glucanases"/>
    <property type="match status" value="1"/>
</dbReference>
<protein>
    <recommendedName>
        <fullName evidence="2">Alginate lyase 2 domain-containing protein</fullName>
    </recommendedName>
</protein>
<keyword evidence="4" id="KW-1185">Reference proteome</keyword>
<dbReference type="Pfam" id="PF08787">
    <property type="entry name" value="Alginate_lyase2"/>
    <property type="match status" value="1"/>
</dbReference>
<evidence type="ECO:0000313" key="4">
    <source>
        <dbReference type="Proteomes" id="UP001419268"/>
    </source>
</evidence>
<keyword evidence="1" id="KW-0472">Membrane</keyword>
<dbReference type="PANTHER" id="PTHR33681:SF4">
    <property type="entry name" value="OS12G0171100 PROTEIN"/>
    <property type="match status" value="1"/>
</dbReference>